<evidence type="ECO:0000313" key="1">
    <source>
        <dbReference type="EMBL" id="JAH76144.1"/>
    </source>
</evidence>
<name>A0A0E9VDE2_ANGAN</name>
<dbReference type="AlphaFoldDB" id="A0A0E9VDE2"/>
<proteinExistence type="predicted"/>
<dbReference type="EMBL" id="GBXM01032433">
    <property type="protein sequence ID" value="JAH76144.1"/>
    <property type="molecule type" value="Transcribed_RNA"/>
</dbReference>
<accession>A0A0E9VDE2</accession>
<sequence length="26" mass="3104">MKTAVSDLLFHTQRSDVWHPAFKQLF</sequence>
<reference evidence="1" key="2">
    <citation type="journal article" date="2015" name="Fish Shellfish Immunol.">
        <title>Early steps in the European eel (Anguilla anguilla)-Vibrio vulnificus interaction in the gills: Role of the RtxA13 toxin.</title>
        <authorList>
            <person name="Callol A."/>
            <person name="Pajuelo D."/>
            <person name="Ebbesson L."/>
            <person name="Teles M."/>
            <person name="MacKenzie S."/>
            <person name="Amaro C."/>
        </authorList>
    </citation>
    <scope>NUCLEOTIDE SEQUENCE</scope>
</reference>
<reference evidence="1" key="1">
    <citation type="submission" date="2014-11" db="EMBL/GenBank/DDBJ databases">
        <authorList>
            <person name="Amaro Gonzalez C."/>
        </authorList>
    </citation>
    <scope>NUCLEOTIDE SEQUENCE</scope>
</reference>
<organism evidence="1">
    <name type="scientific">Anguilla anguilla</name>
    <name type="common">European freshwater eel</name>
    <name type="synonym">Muraena anguilla</name>
    <dbReference type="NCBI Taxonomy" id="7936"/>
    <lineage>
        <taxon>Eukaryota</taxon>
        <taxon>Metazoa</taxon>
        <taxon>Chordata</taxon>
        <taxon>Craniata</taxon>
        <taxon>Vertebrata</taxon>
        <taxon>Euteleostomi</taxon>
        <taxon>Actinopterygii</taxon>
        <taxon>Neopterygii</taxon>
        <taxon>Teleostei</taxon>
        <taxon>Anguilliformes</taxon>
        <taxon>Anguillidae</taxon>
        <taxon>Anguilla</taxon>
    </lineage>
</organism>
<protein>
    <submittedName>
        <fullName evidence="1">Uncharacterized protein</fullName>
    </submittedName>
</protein>